<keyword evidence="2 3" id="KW-0820">tRNA-binding</keyword>
<organism evidence="4 5">
    <name type="scientific">Fructilactobacillus ixorae</name>
    <dbReference type="NCBI Taxonomy" id="1750535"/>
    <lineage>
        <taxon>Bacteria</taxon>
        <taxon>Bacillati</taxon>
        <taxon>Bacillota</taxon>
        <taxon>Bacilli</taxon>
        <taxon>Lactobacillales</taxon>
        <taxon>Lactobacillaceae</taxon>
        <taxon>Fructilactobacillus</taxon>
    </lineage>
</organism>
<sequence>MKLVLQRVQRATVRIDDQVVGAIQTGLLIFVGAEAGDDEVTAQRLAAKVAKLRVFADEAGKMNRNIMQAKGAILSVSQFTLLADLHHGNRPSFQAAGDPQAAYQVYTAFNEALGAQGLSVATGQFGADMQVELVNDGPATFLLNDRESAQ</sequence>
<accession>A0ABY5C1X6</accession>
<dbReference type="PANTHER" id="PTHR10472:SF5">
    <property type="entry name" value="D-AMINOACYL-TRNA DEACYLASE 1"/>
    <property type="match status" value="1"/>
</dbReference>
<comment type="catalytic activity">
    <reaction evidence="3">
        <text>a D-aminoacyl-tRNA + H2O = a tRNA + a D-alpha-amino acid + H(+)</text>
        <dbReference type="Rhea" id="RHEA:13953"/>
        <dbReference type="Rhea" id="RHEA-COMP:10123"/>
        <dbReference type="Rhea" id="RHEA-COMP:10124"/>
        <dbReference type="ChEBI" id="CHEBI:15377"/>
        <dbReference type="ChEBI" id="CHEBI:15378"/>
        <dbReference type="ChEBI" id="CHEBI:59871"/>
        <dbReference type="ChEBI" id="CHEBI:78442"/>
        <dbReference type="ChEBI" id="CHEBI:79333"/>
        <dbReference type="EC" id="3.1.1.96"/>
    </reaction>
</comment>
<name>A0ABY5C1X6_9LACO</name>
<dbReference type="SUPFAM" id="SSF69500">
    <property type="entry name" value="DTD-like"/>
    <property type="match status" value="1"/>
</dbReference>
<dbReference type="EMBL" id="CP097478">
    <property type="protein sequence ID" value="USS92779.1"/>
    <property type="molecule type" value="Genomic_DNA"/>
</dbReference>
<comment type="function">
    <text evidence="3">An aminoacyl-tRNA editing enzyme that deacylates mischarged D-aminoacyl-tRNAs. Also deacylates mischarged glycyl-tRNA(Ala), protecting cells against glycine mischarging by AlaRS. Acts via tRNA-based rather than protein-based catalysis; rejects L-amino acids rather than detecting D-amino acids in the active site. By recycling D-aminoacyl-tRNA to D-amino acids and free tRNA molecules, this enzyme counteracts the toxicity associated with the formation of D-aminoacyl-tRNA entities in vivo and helps enforce protein L-homochirality.</text>
</comment>
<evidence type="ECO:0000313" key="5">
    <source>
        <dbReference type="Proteomes" id="UP001057532"/>
    </source>
</evidence>
<keyword evidence="3" id="KW-0963">Cytoplasm</keyword>
<comment type="subcellular location">
    <subcellularLocation>
        <location evidence="3">Cytoplasm</location>
    </subcellularLocation>
</comment>
<comment type="domain">
    <text evidence="3">A Gly-cisPro motif from one monomer fits into the active site of the other monomer to allow specific chiral rejection of L-amino acids.</text>
</comment>
<dbReference type="Pfam" id="PF02580">
    <property type="entry name" value="Tyr_Deacylase"/>
    <property type="match status" value="1"/>
</dbReference>
<dbReference type="EC" id="3.1.1.96" evidence="3"/>
<dbReference type="HAMAP" id="MF_00518">
    <property type="entry name" value="Deacylase_Dtd"/>
    <property type="match status" value="1"/>
</dbReference>
<dbReference type="Gene3D" id="3.50.80.10">
    <property type="entry name" value="D-tyrosyl-tRNA(Tyr) deacylase"/>
    <property type="match status" value="1"/>
</dbReference>
<comment type="catalytic activity">
    <reaction evidence="3">
        <text>glycyl-tRNA(Ala) + H2O = tRNA(Ala) + glycine + H(+)</text>
        <dbReference type="Rhea" id="RHEA:53744"/>
        <dbReference type="Rhea" id="RHEA-COMP:9657"/>
        <dbReference type="Rhea" id="RHEA-COMP:13640"/>
        <dbReference type="ChEBI" id="CHEBI:15377"/>
        <dbReference type="ChEBI" id="CHEBI:15378"/>
        <dbReference type="ChEBI" id="CHEBI:57305"/>
        <dbReference type="ChEBI" id="CHEBI:78442"/>
        <dbReference type="ChEBI" id="CHEBI:78522"/>
    </reaction>
</comment>
<comment type="similarity">
    <text evidence="1 3">Belongs to the DTD family.</text>
</comment>
<keyword evidence="3 4" id="KW-0378">Hydrolase</keyword>
<evidence type="ECO:0000256" key="2">
    <source>
        <dbReference type="ARBA" id="ARBA00022555"/>
    </source>
</evidence>
<dbReference type="Proteomes" id="UP001057532">
    <property type="component" value="Chromosome"/>
</dbReference>
<dbReference type="RefSeq" id="WP_252779538.1">
    <property type="nucleotide sequence ID" value="NZ_CP097478.1"/>
</dbReference>
<dbReference type="InterPro" id="IPR003732">
    <property type="entry name" value="Daa-tRNA_deacyls_DTD"/>
</dbReference>
<evidence type="ECO:0000256" key="1">
    <source>
        <dbReference type="ARBA" id="ARBA00009673"/>
    </source>
</evidence>
<keyword evidence="5" id="KW-1185">Reference proteome</keyword>
<dbReference type="EC" id="3.1.1.-" evidence="3"/>
<dbReference type="NCBIfam" id="TIGR00256">
    <property type="entry name" value="D-aminoacyl-tRNA deacylase"/>
    <property type="match status" value="1"/>
</dbReference>
<feature type="short sequence motif" description="Gly-cisPro motif, important for rejection of L-amino acids" evidence="3">
    <location>
        <begin position="137"/>
        <end position="138"/>
    </location>
</feature>
<reference evidence="4" key="1">
    <citation type="submission" date="2022-05" db="EMBL/GenBank/DDBJ databases">
        <authorList>
            <person name="Oliphant S.A."/>
            <person name="Watson-Haigh N.S."/>
            <person name="Sumby K.M."/>
            <person name="Gardner J.M."/>
            <person name="Jiranek V."/>
        </authorList>
    </citation>
    <scope>NUCLEOTIDE SEQUENCE</scope>
    <source>
        <strain evidence="4">Ru20-1</strain>
    </source>
</reference>
<keyword evidence="3" id="KW-0694">RNA-binding</keyword>
<evidence type="ECO:0000256" key="3">
    <source>
        <dbReference type="HAMAP-Rule" id="MF_00518"/>
    </source>
</evidence>
<dbReference type="InterPro" id="IPR023509">
    <property type="entry name" value="DTD-like_sf"/>
</dbReference>
<comment type="subunit">
    <text evidence="3">Homodimer.</text>
</comment>
<gene>
    <name evidence="3 4" type="primary">dtd</name>
    <name evidence="4" type="ORF">M8332_03875</name>
</gene>
<dbReference type="GO" id="GO:0051499">
    <property type="term" value="F:D-aminoacyl-tRNA deacylase activity"/>
    <property type="evidence" value="ECO:0007669"/>
    <property type="project" value="UniProtKB-EC"/>
</dbReference>
<evidence type="ECO:0000313" key="4">
    <source>
        <dbReference type="EMBL" id="USS92779.1"/>
    </source>
</evidence>
<dbReference type="PANTHER" id="PTHR10472">
    <property type="entry name" value="D-TYROSYL-TRNA TYR DEACYLASE"/>
    <property type="match status" value="1"/>
</dbReference>
<protein>
    <recommendedName>
        <fullName evidence="3">D-aminoacyl-tRNA deacylase</fullName>
        <shortName evidence="3">DTD</shortName>
        <ecNumber evidence="3">3.1.1.96</ecNumber>
    </recommendedName>
    <alternativeName>
        <fullName evidence="3">Gly-tRNA(Ala) deacylase</fullName>
        <ecNumber evidence="3">3.1.1.-</ecNumber>
    </alternativeName>
</protein>
<proteinExistence type="inferred from homology"/>